<dbReference type="PROSITE" id="PS51898">
    <property type="entry name" value="TYR_RECOMBINASE"/>
    <property type="match status" value="1"/>
</dbReference>
<dbReference type="SUPFAM" id="SSF56349">
    <property type="entry name" value="DNA breaking-rejoining enzymes"/>
    <property type="match status" value="1"/>
</dbReference>
<name>A0A9D1HU10_9BACT</name>
<dbReference type="InterPro" id="IPR013762">
    <property type="entry name" value="Integrase-like_cat_sf"/>
</dbReference>
<reference evidence="3" key="2">
    <citation type="journal article" date="2021" name="PeerJ">
        <title>Extensive microbial diversity within the chicken gut microbiome revealed by metagenomics and culture.</title>
        <authorList>
            <person name="Gilroy R."/>
            <person name="Ravi A."/>
            <person name="Getino M."/>
            <person name="Pursley I."/>
            <person name="Horton D.L."/>
            <person name="Alikhan N.F."/>
            <person name="Baker D."/>
            <person name="Gharbi K."/>
            <person name="Hall N."/>
            <person name="Watson M."/>
            <person name="Adriaenssens E.M."/>
            <person name="Foster-Nyarko E."/>
            <person name="Jarju S."/>
            <person name="Secka A."/>
            <person name="Antonio M."/>
            <person name="Oren A."/>
            <person name="Chaudhuri R.R."/>
            <person name="La Ragione R."/>
            <person name="Hildebrand F."/>
            <person name="Pallen M.J."/>
        </authorList>
    </citation>
    <scope>NUCLEOTIDE SEQUENCE</scope>
    <source>
        <strain evidence="3">CHK197-8231</strain>
    </source>
</reference>
<feature type="domain" description="Tyr recombinase" evidence="2">
    <location>
        <begin position="1"/>
        <end position="149"/>
    </location>
</feature>
<dbReference type="InterPro" id="IPR002104">
    <property type="entry name" value="Integrase_catalytic"/>
</dbReference>
<dbReference type="InterPro" id="IPR050090">
    <property type="entry name" value="Tyrosine_recombinase_XerCD"/>
</dbReference>
<reference evidence="3" key="1">
    <citation type="submission" date="2020-10" db="EMBL/GenBank/DDBJ databases">
        <authorList>
            <person name="Gilroy R."/>
        </authorList>
    </citation>
    <scope>NUCLEOTIDE SEQUENCE</scope>
    <source>
        <strain evidence="3">CHK197-8231</strain>
    </source>
</reference>
<dbReference type="GO" id="GO:0015074">
    <property type="term" value="P:DNA integration"/>
    <property type="evidence" value="ECO:0007669"/>
    <property type="project" value="InterPro"/>
</dbReference>
<evidence type="ECO:0000256" key="1">
    <source>
        <dbReference type="ARBA" id="ARBA00023172"/>
    </source>
</evidence>
<dbReference type="Pfam" id="PF00589">
    <property type="entry name" value="Phage_integrase"/>
    <property type="match status" value="1"/>
</dbReference>
<sequence>IGVNSALRIEDLAQLKVDDNLLRGYLYTREMKTGKEQSFEMNDQLAKDIKEYIKRNNLYTGEYLFQSGKGKNKPITRQNAYIRLRNYADEVGVRYPIGCHSMRKFFARNYYEKTGDILTLQKMLNHSSYIVTLRYICWDDHAQIARKETYI</sequence>
<organism evidence="3 4">
    <name type="scientific">Candidatus Fimihabitans intestinipullorum</name>
    <dbReference type="NCBI Taxonomy" id="2840820"/>
    <lineage>
        <taxon>Bacteria</taxon>
        <taxon>Bacillati</taxon>
        <taxon>Mycoplasmatota</taxon>
        <taxon>Mycoplasmatota incertae sedis</taxon>
        <taxon>Candidatus Fimihabitans</taxon>
    </lineage>
</organism>
<feature type="non-terminal residue" evidence="3">
    <location>
        <position position="1"/>
    </location>
</feature>
<dbReference type="PANTHER" id="PTHR30349">
    <property type="entry name" value="PHAGE INTEGRASE-RELATED"/>
    <property type="match status" value="1"/>
</dbReference>
<dbReference type="GO" id="GO:0003677">
    <property type="term" value="F:DNA binding"/>
    <property type="evidence" value="ECO:0007669"/>
    <property type="project" value="InterPro"/>
</dbReference>
<dbReference type="PANTHER" id="PTHR30349:SF82">
    <property type="entry name" value="INTEGRASE_RECOMBINASE YOEC-RELATED"/>
    <property type="match status" value="1"/>
</dbReference>
<dbReference type="EMBL" id="DVML01000018">
    <property type="protein sequence ID" value="HIU22543.1"/>
    <property type="molecule type" value="Genomic_DNA"/>
</dbReference>
<dbReference type="Gene3D" id="1.10.443.10">
    <property type="entry name" value="Intergrase catalytic core"/>
    <property type="match status" value="1"/>
</dbReference>
<evidence type="ECO:0000313" key="3">
    <source>
        <dbReference type="EMBL" id="HIU22543.1"/>
    </source>
</evidence>
<dbReference type="AlphaFoldDB" id="A0A9D1HU10"/>
<evidence type="ECO:0000313" key="4">
    <source>
        <dbReference type="Proteomes" id="UP000824087"/>
    </source>
</evidence>
<keyword evidence="1" id="KW-0233">DNA recombination</keyword>
<dbReference type="Proteomes" id="UP000824087">
    <property type="component" value="Unassembled WGS sequence"/>
</dbReference>
<dbReference type="InterPro" id="IPR011010">
    <property type="entry name" value="DNA_brk_join_enz"/>
</dbReference>
<dbReference type="GO" id="GO:0006310">
    <property type="term" value="P:DNA recombination"/>
    <property type="evidence" value="ECO:0007669"/>
    <property type="project" value="UniProtKB-KW"/>
</dbReference>
<protein>
    <submittedName>
        <fullName evidence="3">Tyrosine-type recombinase/integrase</fullName>
    </submittedName>
</protein>
<gene>
    <name evidence="3" type="ORF">IAD49_03060</name>
</gene>
<evidence type="ECO:0000259" key="2">
    <source>
        <dbReference type="PROSITE" id="PS51898"/>
    </source>
</evidence>
<proteinExistence type="predicted"/>
<accession>A0A9D1HU10</accession>
<comment type="caution">
    <text evidence="3">The sequence shown here is derived from an EMBL/GenBank/DDBJ whole genome shotgun (WGS) entry which is preliminary data.</text>
</comment>